<dbReference type="Pfam" id="PF12771">
    <property type="entry name" value="SusD-like_2"/>
    <property type="match status" value="1"/>
</dbReference>
<dbReference type="Proteomes" id="UP000249819">
    <property type="component" value="Unassembled WGS sequence"/>
</dbReference>
<organism evidence="1 2">
    <name type="scientific">Chitinophaga dinghuensis</name>
    <dbReference type="NCBI Taxonomy" id="1539050"/>
    <lineage>
        <taxon>Bacteria</taxon>
        <taxon>Pseudomonadati</taxon>
        <taxon>Bacteroidota</taxon>
        <taxon>Chitinophagia</taxon>
        <taxon>Chitinophagales</taxon>
        <taxon>Chitinophagaceae</taxon>
        <taxon>Chitinophaga</taxon>
    </lineage>
</organism>
<dbReference type="SUPFAM" id="SSF48452">
    <property type="entry name" value="TPR-like"/>
    <property type="match status" value="1"/>
</dbReference>
<sequence length="513" mass="57581">MTKHISKKAVIATLIAGLGFSSCTKKFDKINTNPDKPSTAASEWLATNILTSVTSKDISQGTGFRQPFTLGKYISWTELMSEYQYNKLTRVDFARLLVLRDVDPMIKNASTADLKNTFEGFGHFIRAWQFFQTTMQVGDIPYSQAIQGSSGVIKAKYDTQKDVFLGILNELDQADQLLSKGVNFTGDFIYQGNVDKWRRLANSFQLYVLINLYKKTTDKDLDVINRFKAVAARPLMRDFNDNFAVTYTASAGYCYPWSSTPAQINSFLDYPVLSSYLLDPMKASQDKRLFYMAEPSPAQISAGKTASDYNAYLGIDPADELGTIVTNKKAGNSCAVNKRYEELFNAEPVGLLNYWDVQFILAEAAVRGWITGTDAQTYYANGIKSHMNFLVKYTPASYAHGMVMDDAYINAFPATVTLAGTAENQIKQIITQKYIAGFFQNSDFNAWYENRRTGYPAFTLKAATNMNTPANAMPVRWMYPQKELDYNSDNVNSAVNAQYGGFDDANQIMWLLK</sequence>
<proteinExistence type="predicted"/>
<dbReference type="AlphaFoldDB" id="A0A327VQY2"/>
<dbReference type="PROSITE" id="PS51257">
    <property type="entry name" value="PROKAR_LIPOPROTEIN"/>
    <property type="match status" value="1"/>
</dbReference>
<dbReference type="EMBL" id="QLMA01000008">
    <property type="protein sequence ID" value="RAJ76787.1"/>
    <property type="molecule type" value="Genomic_DNA"/>
</dbReference>
<dbReference type="RefSeq" id="WP_111594486.1">
    <property type="nucleotide sequence ID" value="NZ_QLMA01000008.1"/>
</dbReference>
<comment type="caution">
    <text evidence="1">The sequence shown here is derived from an EMBL/GenBank/DDBJ whole genome shotgun (WGS) entry which is preliminary data.</text>
</comment>
<gene>
    <name evidence="1" type="ORF">CLV59_108308</name>
</gene>
<evidence type="ECO:0000313" key="2">
    <source>
        <dbReference type="Proteomes" id="UP000249819"/>
    </source>
</evidence>
<name>A0A327VQY2_9BACT</name>
<protein>
    <submittedName>
        <fullName evidence="1">SusD-like starch-binding protein associating with outer membrane</fullName>
    </submittedName>
</protein>
<dbReference type="OrthoDB" id="9766256at2"/>
<accession>A0A327VQY2</accession>
<dbReference type="Gene3D" id="1.25.40.390">
    <property type="match status" value="1"/>
</dbReference>
<reference evidence="1 2" key="1">
    <citation type="submission" date="2018-06" db="EMBL/GenBank/DDBJ databases">
        <title>Genomic Encyclopedia of Archaeal and Bacterial Type Strains, Phase II (KMG-II): from individual species to whole genera.</title>
        <authorList>
            <person name="Goeker M."/>
        </authorList>
    </citation>
    <scope>NUCLEOTIDE SEQUENCE [LARGE SCALE GENOMIC DNA]</scope>
    <source>
        <strain evidence="1 2">DSM 29821</strain>
    </source>
</reference>
<keyword evidence="2" id="KW-1185">Reference proteome</keyword>
<dbReference type="InterPro" id="IPR041662">
    <property type="entry name" value="SusD-like_2"/>
</dbReference>
<evidence type="ECO:0000313" key="1">
    <source>
        <dbReference type="EMBL" id="RAJ76787.1"/>
    </source>
</evidence>
<dbReference type="InterPro" id="IPR011990">
    <property type="entry name" value="TPR-like_helical_dom_sf"/>
</dbReference>